<sequence>MSELSFSCLSSSPRKLAAMTQLLAKSLDGPFSILVIILSLVVLDLVLIIRDFYSNLTCFVLPILRFLFTSQRSLFCSCEGKNLDVSVKCQHPQLLSIHEVKLSGEDATLVMEMLGIFCTPEGDGWPHKDIDATEIAGLFNEREPSLDEVKEAFNVFDRNSDGFIDAIELCSFLRSFGFLRISEEDCRGMIRAFDDNCDSVIDLREFIKLVEKIQY</sequence>
<name>A0AAN7LW77_TRANT</name>
<dbReference type="InterPro" id="IPR018247">
    <property type="entry name" value="EF_Hand_1_Ca_BS"/>
</dbReference>
<dbReference type="CDD" id="cd00051">
    <property type="entry name" value="EFh"/>
    <property type="match status" value="1"/>
</dbReference>
<feature type="domain" description="EF-hand" evidence="5">
    <location>
        <begin position="144"/>
        <end position="179"/>
    </location>
</feature>
<evidence type="ECO:0000256" key="4">
    <source>
        <dbReference type="SAM" id="Phobius"/>
    </source>
</evidence>
<evidence type="ECO:0000256" key="3">
    <source>
        <dbReference type="ARBA" id="ARBA00022837"/>
    </source>
</evidence>
<keyword evidence="2" id="KW-0677">Repeat</keyword>
<dbReference type="GO" id="GO:0005509">
    <property type="term" value="F:calcium ion binding"/>
    <property type="evidence" value="ECO:0007669"/>
    <property type="project" value="InterPro"/>
</dbReference>
<dbReference type="SUPFAM" id="SSF47473">
    <property type="entry name" value="EF-hand"/>
    <property type="match status" value="1"/>
</dbReference>
<keyword evidence="4" id="KW-0472">Membrane</keyword>
<evidence type="ECO:0000313" key="7">
    <source>
        <dbReference type="Proteomes" id="UP001346149"/>
    </source>
</evidence>
<dbReference type="Gene3D" id="1.10.238.10">
    <property type="entry name" value="EF-hand"/>
    <property type="match status" value="1"/>
</dbReference>
<dbReference type="PROSITE" id="PS00018">
    <property type="entry name" value="EF_HAND_1"/>
    <property type="match status" value="1"/>
</dbReference>
<gene>
    <name evidence="6" type="ORF">SAY86_012090</name>
</gene>
<evidence type="ECO:0000259" key="5">
    <source>
        <dbReference type="PROSITE" id="PS50222"/>
    </source>
</evidence>
<feature type="transmembrane region" description="Helical" evidence="4">
    <location>
        <begin position="31"/>
        <end position="49"/>
    </location>
</feature>
<dbReference type="Proteomes" id="UP001346149">
    <property type="component" value="Unassembled WGS sequence"/>
</dbReference>
<dbReference type="Pfam" id="PF13499">
    <property type="entry name" value="EF-hand_7"/>
    <property type="match status" value="1"/>
</dbReference>
<dbReference type="AlphaFoldDB" id="A0AAN7LW77"/>
<feature type="domain" description="EF-hand" evidence="5">
    <location>
        <begin position="181"/>
        <end position="215"/>
    </location>
</feature>
<comment type="caution">
    <text evidence="6">The sequence shown here is derived from an EMBL/GenBank/DDBJ whole genome shotgun (WGS) entry which is preliminary data.</text>
</comment>
<keyword evidence="1" id="KW-0479">Metal-binding</keyword>
<evidence type="ECO:0000256" key="2">
    <source>
        <dbReference type="ARBA" id="ARBA00022737"/>
    </source>
</evidence>
<proteinExistence type="predicted"/>
<keyword evidence="4" id="KW-0812">Transmembrane</keyword>
<accession>A0AAN7LW77</accession>
<dbReference type="InterPro" id="IPR039647">
    <property type="entry name" value="EF_hand_pair_protein_CML-like"/>
</dbReference>
<keyword evidence="7" id="KW-1185">Reference proteome</keyword>
<dbReference type="InterPro" id="IPR002048">
    <property type="entry name" value="EF_hand_dom"/>
</dbReference>
<evidence type="ECO:0000256" key="1">
    <source>
        <dbReference type="ARBA" id="ARBA00022723"/>
    </source>
</evidence>
<keyword evidence="3" id="KW-0106">Calcium</keyword>
<evidence type="ECO:0000313" key="6">
    <source>
        <dbReference type="EMBL" id="KAK4794096.1"/>
    </source>
</evidence>
<organism evidence="6 7">
    <name type="scientific">Trapa natans</name>
    <name type="common">Water chestnut</name>
    <dbReference type="NCBI Taxonomy" id="22666"/>
    <lineage>
        <taxon>Eukaryota</taxon>
        <taxon>Viridiplantae</taxon>
        <taxon>Streptophyta</taxon>
        <taxon>Embryophyta</taxon>
        <taxon>Tracheophyta</taxon>
        <taxon>Spermatophyta</taxon>
        <taxon>Magnoliopsida</taxon>
        <taxon>eudicotyledons</taxon>
        <taxon>Gunneridae</taxon>
        <taxon>Pentapetalae</taxon>
        <taxon>rosids</taxon>
        <taxon>malvids</taxon>
        <taxon>Myrtales</taxon>
        <taxon>Lythraceae</taxon>
        <taxon>Trapa</taxon>
    </lineage>
</organism>
<dbReference type="InterPro" id="IPR011992">
    <property type="entry name" value="EF-hand-dom_pair"/>
</dbReference>
<dbReference type="PROSITE" id="PS50222">
    <property type="entry name" value="EF_HAND_2"/>
    <property type="match status" value="2"/>
</dbReference>
<dbReference type="EMBL" id="JAXQNO010000007">
    <property type="protein sequence ID" value="KAK4794096.1"/>
    <property type="molecule type" value="Genomic_DNA"/>
</dbReference>
<dbReference type="SMART" id="SM00054">
    <property type="entry name" value="EFh"/>
    <property type="match status" value="2"/>
</dbReference>
<keyword evidence="4" id="KW-1133">Transmembrane helix</keyword>
<reference evidence="6 7" key="1">
    <citation type="journal article" date="2023" name="Hortic Res">
        <title>Pangenome of water caltrop reveals structural variations and asymmetric subgenome divergence after allopolyploidization.</title>
        <authorList>
            <person name="Zhang X."/>
            <person name="Chen Y."/>
            <person name="Wang L."/>
            <person name="Yuan Y."/>
            <person name="Fang M."/>
            <person name="Shi L."/>
            <person name="Lu R."/>
            <person name="Comes H.P."/>
            <person name="Ma Y."/>
            <person name="Chen Y."/>
            <person name="Huang G."/>
            <person name="Zhou Y."/>
            <person name="Zheng Z."/>
            <person name="Qiu Y."/>
        </authorList>
    </citation>
    <scope>NUCLEOTIDE SEQUENCE [LARGE SCALE GENOMIC DNA]</scope>
    <source>
        <strain evidence="6">F231</strain>
    </source>
</reference>
<dbReference type="PANTHER" id="PTHR10891">
    <property type="entry name" value="EF-HAND CALCIUM-BINDING DOMAIN CONTAINING PROTEIN"/>
    <property type="match status" value="1"/>
</dbReference>
<protein>
    <recommendedName>
        <fullName evidence="5">EF-hand domain-containing protein</fullName>
    </recommendedName>
</protein>